<evidence type="ECO:0000256" key="1">
    <source>
        <dbReference type="SAM" id="MobiDB-lite"/>
    </source>
</evidence>
<sequence>MSTLEKILNILKMKNNPKSYSVKFYAEMKLDDGRIVATEDEQFMIGSKVFAVGDEGEAEALTAGTYTMENGNKLTIGDSSEILDLGEEAESVEEENKEEASAELSEEETELAEDDEAVVEDWAGMEKRIKNLEDAVADLKADKVEASEELSKEEEDKTEMSKEVMGELMTQVEELKSKIVELSGEPATEGLKYNPEGSNFNSTIDLKKLSTKERAAYYINNK</sequence>
<evidence type="ECO:0000313" key="2">
    <source>
        <dbReference type="EMBL" id="GAF81706.1"/>
    </source>
</evidence>
<comment type="caution">
    <text evidence="2">The sequence shown here is derived from an EMBL/GenBank/DDBJ whole genome shotgun (WGS) entry which is preliminary data.</text>
</comment>
<proteinExistence type="predicted"/>
<feature type="region of interest" description="Disordered" evidence="1">
    <location>
        <begin position="91"/>
        <end position="110"/>
    </location>
</feature>
<organism evidence="2">
    <name type="scientific">marine sediment metagenome</name>
    <dbReference type="NCBI Taxonomy" id="412755"/>
    <lineage>
        <taxon>unclassified sequences</taxon>
        <taxon>metagenomes</taxon>
        <taxon>ecological metagenomes</taxon>
    </lineage>
</organism>
<dbReference type="EMBL" id="BARS01002136">
    <property type="protein sequence ID" value="GAF81706.1"/>
    <property type="molecule type" value="Genomic_DNA"/>
</dbReference>
<name>X0T2X6_9ZZZZ</name>
<gene>
    <name evidence="2" type="ORF">S01H1_03998</name>
</gene>
<protein>
    <submittedName>
        <fullName evidence="2">Uncharacterized protein</fullName>
    </submittedName>
</protein>
<accession>X0T2X6</accession>
<reference evidence="2" key="1">
    <citation type="journal article" date="2014" name="Front. Microbiol.">
        <title>High frequency of phylogenetically diverse reductive dehalogenase-homologous genes in deep subseafloor sedimentary metagenomes.</title>
        <authorList>
            <person name="Kawai M."/>
            <person name="Futagami T."/>
            <person name="Toyoda A."/>
            <person name="Takaki Y."/>
            <person name="Nishi S."/>
            <person name="Hori S."/>
            <person name="Arai W."/>
            <person name="Tsubouchi T."/>
            <person name="Morono Y."/>
            <person name="Uchiyama I."/>
            <person name="Ito T."/>
            <person name="Fujiyama A."/>
            <person name="Inagaki F."/>
            <person name="Takami H."/>
        </authorList>
    </citation>
    <scope>NUCLEOTIDE SEQUENCE</scope>
    <source>
        <strain evidence="2">Expedition CK06-06</strain>
    </source>
</reference>
<dbReference type="AlphaFoldDB" id="X0T2X6"/>